<dbReference type="Pfam" id="PF18052">
    <property type="entry name" value="Rx_N"/>
    <property type="match status" value="1"/>
</dbReference>
<dbReference type="CDD" id="cd14798">
    <property type="entry name" value="RX-CC_like"/>
    <property type="match status" value="1"/>
</dbReference>
<evidence type="ECO:0000259" key="8">
    <source>
        <dbReference type="Pfam" id="PF18052"/>
    </source>
</evidence>
<proteinExistence type="predicted"/>
<dbReference type="Gene3D" id="1.10.8.430">
    <property type="entry name" value="Helical domain of apoptotic protease-activating factors"/>
    <property type="match status" value="1"/>
</dbReference>
<organism evidence="11 12">
    <name type="scientific">Nyssa sinensis</name>
    <dbReference type="NCBI Taxonomy" id="561372"/>
    <lineage>
        <taxon>Eukaryota</taxon>
        <taxon>Viridiplantae</taxon>
        <taxon>Streptophyta</taxon>
        <taxon>Embryophyta</taxon>
        <taxon>Tracheophyta</taxon>
        <taxon>Spermatophyta</taxon>
        <taxon>Magnoliopsida</taxon>
        <taxon>eudicotyledons</taxon>
        <taxon>Gunneridae</taxon>
        <taxon>Pentapetalae</taxon>
        <taxon>asterids</taxon>
        <taxon>Cornales</taxon>
        <taxon>Nyssaceae</taxon>
        <taxon>Nyssa</taxon>
    </lineage>
</organism>
<dbReference type="Gene3D" id="3.80.10.10">
    <property type="entry name" value="Ribonuclease Inhibitor"/>
    <property type="match status" value="1"/>
</dbReference>
<feature type="domain" description="NB-ARC" evidence="7">
    <location>
        <begin position="163"/>
        <end position="332"/>
    </location>
</feature>
<dbReference type="PANTHER" id="PTHR36766">
    <property type="entry name" value="PLANT BROAD-SPECTRUM MILDEW RESISTANCE PROTEIN RPW8"/>
    <property type="match status" value="1"/>
</dbReference>
<dbReference type="PANTHER" id="PTHR36766:SF53">
    <property type="entry name" value="DISEASE RESISTANCE PROTEIN RPP13-LIKE"/>
    <property type="match status" value="1"/>
</dbReference>
<dbReference type="InterPro" id="IPR038005">
    <property type="entry name" value="RX-like_CC"/>
</dbReference>
<accession>A0A5J5AFH8</accession>
<dbReference type="InterPro" id="IPR002182">
    <property type="entry name" value="NB-ARC"/>
</dbReference>
<dbReference type="InterPro" id="IPR058922">
    <property type="entry name" value="WHD_DRP"/>
</dbReference>
<keyword evidence="5" id="KW-0067">ATP-binding</keyword>
<keyword evidence="1" id="KW-0433">Leucine-rich repeat</keyword>
<feature type="region of interest" description="Disordered" evidence="6">
    <location>
        <begin position="796"/>
        <end position="821"/>
    </location>
</feature>
<evidence type="ECO:0000256" key="2">
    <source>
        <dbReference type="ARBA" id="ARBA00022737"/>
    </source>
</evidence>
<dbReference type="OrthoDB" id="646178at2759"/>
<keyword evidence="3" id="KW-0547">Nucleotide-binding</keyword>
<dbReference type="InterPro" id="IPR027417">
    <property type="entry name" value="P-loop_NTPase"/>
</dbReference>
<dbReference type="Gene3D" id="3.40.50.300">
    <property type="entry name" value="P-loop containing nucleotide triphosphate hydrolases"/>
    <property type="match status" value="1"/>
</dbReference>
<evidence type="ECO:0000313" key="11">
    <source>
        <dbReference type="EMBL" id="KAA8529825.1"/>
    </source>
</evidence>
<dbReference type="InterPro" id="IPR055414">
    <property type="entry name" value="LRR_R13L4/SHOC2-like"/>
</dbReference>
<evidence type="ECO:0000259" key="7">
    <source>
        <dbReference type="Pfam" id="PF00931"/>
    </source>
</evidence>
<dbReference type="Gene3D" id="1.20.5.4130">
    <property type="match status" value="1"/>
</dbReference>
<evidence type="ECO:0008006" key="13">
    <source>
        <dbReference type="Google" id="ProtNLM"/>
    </source>
</evidence>
<evidence type="ECO:0000256" key="3">
    <source>
        <dbReference type="ARBA" id="ARBA00022741"/>
    </source>
</evidence>
<dbReference type="Pfam" id="PF23598">
    <property type="entry name" value="LRR_14"/>
    <property type="match status" value="1"/>
</dbReference>
<dbReference type="SUPFAM" id="SSF52058">
    <property type="entry name" value="L domain-like"/>
    <property type="match status" value="1"/>
</dbReference>
<evidence type="ECO:0000256" key="5">
    <source>
        <dbReference type="ARBA" id="ARBA00022840"/>
    </source>
</evidence>
<dbReference type="SUPFAM" id="SSF52540">
    <property type="entry name" value="P-loop containing nucleoside triphosphate hydrolases"/>
    <property type="match status" value="1"/>
</dbReference>
<feature type="domain" description="Disease resistance R13L4/SHOC-2-like LRR" evidence="10">
    <location>
        <begin position="475"/>
        <end position="819"/>
    </location>
</feature>
<evidence type="ECO:0000259" key="9">
    <source>
        <dbReference type="Pfam" id="PF23559"/>
    </source>
</evidence>
<dbReference type="InterPro" id="IPR032675">
    <property type="entry name" value="LRR_dom_sf"/>
</dbReference>
<keyword evidence="4" id="KW-0611">Plant defense</keyword>
<dbReference type="GO" id="GO:0005524">
    <property type="term" value="F:ATP binding"/>
    <property type="evidence" value="ECO:0007669"/>
    <property type="project" value="UniProtKB-KW"/>
</dbReference>
<dbReference type="GO" id="GO:0043531">
    <property type="term" value="F:ADP binding"/>
    <property type="evidence" value="ECO:0007669"/>
    <property type="project" value="InterPro"/>
</dbReference>
<keyword evidence="2" id="KW-0677">Repeat</keyword>
<evidence type="ECO:0000259" key="10">
    <source>
        <dbReference type="Pfam" id="PF23598"/>
    </source>
</evidence>
<dbReference type="Proteomes" id="UP000325577">
    <property type="component" value="Linkage Group LG20"/>
</dbReference>
<gene>
    <name evidence="11" type="ORF">F0562_034359</name>
</gene>
<reference evidence="11 12" key="1">
    <citation type="submission" date="2019-09" db="EMBL/GenBank/DDBJ databases">
        <title>A chromosome-level genome assembly of the Chinese tupelo Nyssa sinensis.</title>
        <authorList>
            <person name="Yang X."/>
            <person name="Kang M."/>
            <person name="Yang Y."/>
            <person name="Xiong H."/>
            <person name="Wang M."/>
            <person name="Zhang Z."/>
            <person name="Wang Z."/>
            <person name="Wu H."/>
            <person name="Ma T."/>
            <person name="Liu J."/>
            <person name="Xi Z."/>
        </authorList>
    </citation>
    <scope>NUCLEOTIDE SEQUENCE [LARGE SCALE GENOMIC DNA]</scope>
    <source>
        <strain evidence="11">J267</strain>
        <tissue evidence="11">Leaf</tissue>
    </source>
</reference>
<dbReference type="InterPro" id="IPR042197">
    <property type="entry name" value="Apaf_helical"/>
</dbReference>
<dbReference type="Pfam" id="PF23559">
    <property type="entry name" value="WHD_DRP"/>
    <property type="match status" value="1"/>
</dbReference>
<keyword evidence="12" id="KW-1185">Reference proteome</keyword>
<protein>
    <recommendedName>
        <fullName evidence="13">NB-ARC domain-containing protein</fullName>
    </recommendedName>
</protein>
<dbReference type="PRINTS" id="PR00364">
    <property type="entry name" value="DISEASERSIST"/>
</dbReference>
<dbReference type="InterPro" id="IPR041118">
    <property type="entry name" value="Rx_N"/>
</dbReference>
<evidence type="ECO:0000256" key="1">
    <source>
        <dbReference type="ARBA" id="ARBA00022614"/>
    </source>
</evidence>
<dbReference type="EMBL" id="CM018044">
    <property type="protein sequence ID" value="KAA8529825.1"/>
    <property type="molecule type" value="Genomic_DNA"/>
</dbReference>
<dbReference type="FunFam" id="3.40.50.300:FF:001091">
    <property type="entry name" value="Probable disease resistance protein At1g61300"/>
    <property type="match status" value="1"/>
</dbReference>
<dbReference type="Pfam" id="PF00931">
    <property type="entry name" value="NB-ARC"/>
    <property type="match status" value="1"/>
</dbReference>
<evidence type="ECO:0000256" key="4">
    <source>
        <dbReference type="ARBA" id="ARBA00022821"/>
    </source>
</evidence>
<sequence>MADAAIEFLLGNLKQLLVYNAHLIFEVKNQVESLCEELRTLTAFVKDSTEKGSKFATVKQLVRRIRIVVYKAEDVIDKFVVQAAVQKQRSGFKKAFSLINYPLELRSVGKEIESIRGEVKEIYDNKLFGFEVLKSGESSNKGSSEKRAPIVEEENVVGFDKEVGILLDLLTSGSEELEVISVVGMGGLGKTTLVRKVFTDPRIEYEFCNNRAWNYVSQEYNRREVFLGILNCVTQLTDDMQKMSDDKLAECVRAQLQGQRYMIVLDDVWTKNAWDDLKIAFPNNNNRSRILLTSRNRDVAVHANPDCEPHHLRFLTDDESWELLQKKVFRKGSCPSELEMLGKQIARRCFGLPLAIVVIAGVLLNKDKTRDWWERVAESVTGDISLEDRAEENLEDLVDRNLILVATRRSNGRIKTCRIHDMLHDLCLREAAEENFFQRIKDPSPSSTSPLDSYRRLCVHSQVLRYISSKPSGEHVRSFLCFALEETNLAREHLSFIPQGFKLLRVLDIRGINFCGFPTEIIQLVHLRYIAIFGNFKVVPEKISDLWNLQTIIVHTKSRTLDIKADIWKMLQLRHLYTNVSNQLCGPPAKARKNNEDPFVGKNLQTISTTLPESCTENVLARTPNLKKLGIRGRLATVVDKKGGSSMFDNLAKLDRLATLKLLNDTYPNPPFEAKLTGLPQWYKFPPNLKKLTLSDTFLDWEHMSTLGRLPNLEVLKLKEYAFRGPQWETIDGGFQLLKILKLGRTDLEHWEASGNHFPRLQCVVLEHCEKLQAIPSGLWDVSSLKTMKLHRTSHSAAASAREIEKQRQEMQQQQSMVSSGPKLVIYPPDL</sequence>
<dbReference type="GO" id="GO:0051707">
    <property type="term" value="P:response to other organism"/>
    <property type="evidence" value="ECO:0007669"/>
    <property type="project" value="UniProtKB-ARBA"/>
</dbReference>
<feature type="domain" description="Disease resistance N-terminal" evidence="8">
    <location>
        <begin position="5"/>
        <end position="94"/>
    </location>
</feature>
<evidence type="ECO:0000256" key="6">
    <source>
        <dbReference type="SAM" id="MobiDB-lite"/>
    </source>
</evidence>
<evidence type="ECO:0000313" key="12">
    <source>
        <dbReference type="Proteomes" id="UP000325577"/>
    </source>
</evidence>
<dbReference type="AlphaFoldDB" id="A0A5J5AFH8"/>
<dbReference type="GO" id="GO:0006952">
    <property type="term" value="P:defense response"/>
    <property type="evidence" value="ECO:0007669"/>
    <property type="project" value="UniProtKB-KW"/>
</dbReference>
<feature type="domain" description="Disease resistance protein winged helix" evidence="9">
    <location>
        <begin position="382"/>
        <end position="427"/>
    </location>
</feature>
<name>A0A5J5AFH8_9ASTE</name>